<feature type="signal peptide" evidence="2">
    <location>
        <begin position="1"/>
        <end position="26"/>
    </location>
</feature>
<dbReference type="PANTHER" id="PTHR38731">
    <property type="entry name" value="LIPL45-RELATED LIPOPROTEIN-RELATED"/>
    <property type="match status" value="1"/>
</dbReference>
<dbReference type="RefSeq" id="WP_128194408.1">
    <property type="nucleotide sequence ID" value="NZ_SACT01000001.1"/>
</dbReference>
<proteinExistence type="predicted"/>
<dbReference type="PANTHER" id="PTHR38731:SF3">
    <property type="entry name" value="BLL6125 PROTEIN"/>
    <property type="match status" value="1"/>
</dbReference>
<gene>
    <name evidence="4" type="ORF">ENE75_00080</name>
</gene>
<dbReference type="EMBL" id="SACT01000001">
    <property type="protein sequence ID" value="RVT53345.1"/>
    <property type="molecule type" value="Genomic_DNA"/>
</dbReference>
<organism evidence="4 5">
    <name type="scientific">Rubrivivax albus</name>
    <dbReference type="NCBI Taxonomy" id="2499835"/>
    <lineage>
        <taxon>Bacteria</taxon>
        <taxon>Pseudomonadati</taxon>
        <taxon>Pseudomonadota</taxon>
        <taxon>Betaproteobacteria</taxon>
        <taxon>Burkholderiales</taxon>
        <taxon>Sphaerotilaceae</taxon>
        <taxon>Rubrivivax</taxon>
    </lineage>
</organism>
<name>A0A3S2WWE9_9BURK</name>
<evidence type="ECO:0000256" key="1">
    <source>
        <dbReference type="SAM" id="MobiDB-lite"/>
    </source>
</evidence>
<accession>A0A3S2WWE9</accession>
<feature type="region of interest" description="Disordered" evidence="1">
    <location>
        <begin position="340"/>
        <end position="416"/>
    </location>
</feature>
<feature type="compositionally biased region" description="Basic and acidic residues" evidence="1">
    <location>
        <begin position="460"/>
        <end position="476"/>
    </location>
</feature>
<sequence length="487" mass="50868">MTASLRAVSLAVLVSLGAAAPLTAAAQVPLEHLHVTVPGDTLIGIGRQLLAEPRRWRAVARLNRIADPDRIPVGARLRIPVAWMRTEPRPATLLGSIGTVQAPATLDEGSEVVTGDDGHAVVRLVDGTVLRLRPRSRLGLTESRVVPDTPVTRARARLGSGRVEVDAAPARGGEPGFRIDTPQGVLGVRGTRFRVASDTEPARSRGEVTEGVVAVSGAVPGQQRVQAGFGTVIDTSGRVADPVRLLPAPDLAPLPRLQERVLVRFVVPTPAVMAGVVAWRAQLARDARFEQVLGDLRVAHRPEGSELRFVGLPDGDYLLRVRGVDALGLEGLDADLPFRLKARPEPPLPSAPAPRHAGHRGAGQRHRPAARRRRAASRAGVGGSDRQCGRGGRPRVRLPARGGTSRVDGGPDLGAAGGGGQCVVGGCRVGVEPAAVRPCRSTGLPAVELAPAGVRHAGARPRDPTPGRGAGAERRTSRVRPAGGAGR</sequence>
<dbReference type="Proteomes" id="UP000288178">
    <property type="component" value="Unassembled WGS sequence"/>
</dbReference>
<comment type="caution">
    <text evidence="4">The sequence shown here is derived from an EMBL/GenBank/DDBJ whole genome shotgun (WGS) entry which is preliminary data.</text>
</comment>
<evidence type="ECO:0000256" key="2">
    <source>
        <dbReference type="SAM" id="SignalP"/>
    </source>
</evidence>
<evidence type="ECO:0000313" key="4">
    <source>
        <dbReference type="EMBL" id="RVT53345.1"/>
    </source>
</evidence>
<reference evidence="4 5" key="1">
    <citation type="submission" date="2019-01" db="EMBL/GenBank/DDBJ databases">
        <authorList>
            <person name="Chen W.-M."/>
        </authorList>
    </citation>
    <scope>NUCLEOTIDE SEQUENCE [LARGE SCALE GENOMIC DNA]</scope>
    <source>
        <strain evidence="4 5">ICH-3</strain>
    </source>
</reference>
<dbReference type="InterPro" id="IPR006860">
    <property type="entry name" value="FecR"/>
</dbReference>
<protein>
    <recommendedName>
        <fullName evidence="3">FecR protein domain-containing protein</fullName>
    </recommendedName>
</protein>
<dbReference type="Gene3D" id="2.60.120.1440">
    <property type="match status" value="1"/>
</dbReference>
<evidence type="ECO:0000313" key="5">
    <source>
        <dbReference type="Proteomes" id="UP000288178"/>
    </source>
</evidence>
<keyword evidence="2" id="KW-0732">Signal</keyword>
<feature type="compositionally biased region" description="Basic residues" evidence="1">
    <location>
        <begin position="356"/>
        <end position="376"/>
    </location>
</feature>
<feature type="region of interest" description="Disordered" evidence="1">
    <location>
        <begin position="450"/>
        <end position="487"/>
    </location>
</feature>
<feature type="domain" description="FecR protein" evidence="3">
    <location>
        <begin position="111"/>
        <end position="213"/>
    </location>
</feature>
<dbReference type="OrthoDB" id="9813091at2"/>
<dbReference type="InterPro" id="IPR036779">
    <property type="entry name" value="LysM_dom_sf"/>
</dbReference>
<feature type="chain" id="PRO_5018609875" description="FecR protein domain-containing protein" evidence="2">
    <location>
        <begin position="27"/>
        <end position="487"/>
    </location>
</feature>
<keyword evidence="5" id="KW-1185">Reference proteome</keyword>
<evidence type="ECO:0000259" key="3">
    <source>
        <dbReference type="Pfam" id="PF04773"/>
    </source>
</evidence>
<dbReference type="Gene3D" id="3.10.350.10">
    <property type="entry name" value="LysM domain"/>
    <property type="match status" value="1"/>
</dbReference>
<dbReference type="Pfam" id="PF04773">
    <property type="entry name" value="FecR"/>
    <property type="match status" value="1"/>
</dbReference>
<dbReference type="AlphaFoldDB" id="A0A3S2WWE9"/>